<evidence type="ECO:0000313" key="5">
    <source>
        <dbReference type="Proteomes" id="UP001500610"/>
    </source>
</evidence>
<feature type="region of interest" description="Disordered" evidence="1">
    <location>
        <begin position="185"/>
        <end position="229"/>
    </location>
</feature>
<dbReference type="EMBL" id="BAABIV010000014">
    <property type="protein sequence ID" value="GAA4992293.1"/>
    <property type="molecule type" value="Genomic_DNA"/>
</dbReference>
<dbReference type="Pfam" id="PF13360">
    <property type="entry name" value="PQQ_2"/>
    <property type="match status" value="1"/>
</dbReference>
<feature type="compositionally biased region" description="Low complexity" evidence="1">
    <location>
        <begin position="93"/>
        <end position="123"/>
    </location>
</feature>
<accession>A0ABP9IAB5</accession>
<name>A0ABP9IAB5_9ACTN</name>
<organism evidence="4 5">
    <name type="scientific">Streptomyces hyderabadensis</name>
    <dbReference type="NCBI Taxonomy" id="598549"/>
    <lineage>
        <taxon>Bacteria</taxon>
        <taxon>Bacillati</taxon>
        <taxon>Actinomycetota</taxon>
        <taxon>Actinomycetes</taxon>
        <taxon>Kitasatosporales</taxon>
        <taxon>Streptomycetaceae</taxon>
        <taxon>Streptomyces</taxon>
    </lineage>
</organism>
<dbReference type="SUPFAM" id="SSF51004">
    <property type="entry name" value="C-terminal (heme d1) domain of cytochrome cd1-nitrite reductase"/>
    <property type="match status" value="1"/>
</dbReference>
<evidence type="ECO:0000256" key="2">
    <source>
        <dbReference type="SAM" id="Phobius"/>
    </source>
</evidence>
<reference evidence="5" key="1">
    <citation type="journal article" date="2019" name="Int. J. Syst. Evol. Microbiol.">
        <title>The Global Catalogue of Microorganisms (GCM) 10K type strain sequencing project: providing services to taxonomists for standard genome sequencing and annotation.</title>
        <authorList>
            <consortium name="The Broad Institute Genomics Platform"/>
            <consortium name="The Broad Institute Genome Sequencing Center for Infectious Disease"/>
            <person name="Wu L."/>
            <person name="Ma J."/>
        </authorList>
    </citation>
    <scope>NUCLEOTIDE SEQUENCE [LARGE SCALE GENOMIC DNA]</scope>
    <source>
        <strain evidence="5">JCM 17657</strain>
    </source>
</reference>
<feature type="region of interest" description="Disordered" evidence="1">
    <location>
        <begin position="1"/>
        <end position="154"/>
    </location>
</feature>
<dbReference type="InterPro" id="IPR018391">
    <property type="entry name" value="PQQ_b-propeller_rpt"/>
</dbReference>
<dbReference type="InterPro" id="IPR002372">
    <property type="entry name" value="PQQ_rpt_dom"/>
</dbReference>
<feature type="transmembrane region" description="Helical" evidence="2">
    <location>
        <begin position="162"/>
        <end position="184"/>
    </location>
</feature>
<feature type="domain" description="Pyrrolo-quinoline quinone repeat" evidence="3">
    <location>
        <begin position="257"/>
        <end position="379"/>
    </location>
</feature>
<dbReference type="InterPro" id="IPR011048">
    <property type="entry name" value="Haem_d1_sf"/>
</dbReference>
<dbReference type="InterPro" id="IPR015943">
    <property type="entry name" value="WD40/YVTN_repeat-like_dom_sf"/>
</dbReference>
<feature type="compositionally biased region" description="Pro residues" evidence="1">
    <location>
        <begin position="57"/>
        <end position="92"/>
    </location>
</feature>
<dbReference type="Gene3D" id="2.130.10.10">
    <property type="entry name" value="YVTN repeat-like/Quinoprotein amine dehydrogenase"/>
    <property type="match status" value="1"/>
</dbReference>
<dbReference type="Gene3D" id="2.40.10.480">
    <property type="match status" value="1"/>
</dbReference>
<sequence length="641" mass="65709">MTQPPPPPPNQPPQGGGFGPPQNQPPQQPPAPPSGPDLGKAPEPGYGYPQAPGSAPQTPPQAPAAPPTPPAGPPPQQPGYGYPQPPSQPQPQPGYGYPGQQPGQPGQPGAYGQPTPAYGQPGQPGYPGQPGQPGYGYPQPTTMPMQPQAGGPGGGRKINAQVAIIVAAVVAIALIIGGGVWYAGSSDDGGKDDTASSSGGTGGDGGTDQKGGDGGKTSGAKEKAPSDPAAKVLFQVPMPAVSKEDDSVVVSGSWLTDKVYAKSGIAEVNGYDPDKGTKKWTIKLDGPVCAVTRHVTDDNKTVIIHQPAMPTKAEPSHGCTKVAVLDLDAGKKVWTKSAGDGPISFDNVTISGDTVAAGSTDGGVAFDIAKGDILWSPKTTDTCYDAGYGGGAKLVAVRKCGSYDARQLNIQTIDPKSGKVISEYKMAKGIEYAGVVSTDPLVVAADVGDSAGDGSGISDFFSIDNKTGKLLTRISAPGDQFAARCDSISKTEACNGLAAGNGKLYIATEEHEGSGESYSRANEVVAFDLTTGKQTGQRADSGNDYTITPLRMDGGNVIAYKRPPYDKGGQVVSIDGATFKQTVLLENPATEAVRDVESSMSPDYSELLYSQGHLYMSQVFASEPTSADEKEYLAIGFGTSG</sequence>
<dbReference type="SMART" id="SM00564">
    <property type="entry name" value="PQQ"/>
    <property type="match status" value="4"/>
</dbReference>
<gene>
    <name evidence="4" type="ORF">GCM10023257_36240</name>
</gene>
<feature type="compositionally biased region" description="Low complexity" evidence="1">
    <location>
        <begin position="135"/>
        <end position="149"/>
    </location>
</feature>
<keyword evidence="5" id="KW-1185">Reference proteome</keyword>
<keyword evidence="2" id="KW-0812">Transmembrane</keyword>
<feature type="compositionally biased region" description="Pro residues" evidence="1">
    <location>
        <begin position="1"/>
        <end position="12"/>
    </location>
</feature>
<proteinExistence type="predicted"/>
<evidence type="ECO:0000313" key="4">
    <source>
        <dbReference type="EMBL" id="GAA4992293.1"/>
    </source>
</evidence>
<keyword evidence="2" id="KW-1133">Transmembrane helix</keyword>
<feature type="compositionally biased region" description="Pro residues" evidence="1">
    <location>
        <begin position="22"/>
        <end position="35"/>
    </location>
</feature>
<keyword evidence="2" id="KW-0472">Membrane</keyword>
<feature type="compositionally biased region" description="Gly residues" evidence="1">
    <location>
        <begin position="199"/>
        <end position="217"/>
    </location>
</feature>
<dbReference type="Proteomes" id="UP001500610">
    <property type="component" value="Unassembled WGS sequence"/>
</dbReference>
<protein>
    <submittedName>
        <fullName evidence="4">PQQ-binding-like beta-propeller repeat protein</fullName>
    </submittedName>
</protein>
<evidence type="ECO:0000259" key="3">
    <source>
        <dbReference type="Pfam" id="PF13360"/>
    </source>
</evidence>
<comment type="caution">
    <text evidence="4">The sequence shown here is derived from an EMBL/GenBank/DDBJ whole genome shotgun (WGS) entry which is preliminary data.</text>
</comment>
<dbReference type="RefSeq" id="WP_226027067.1">
    <property type="nucleotide sequence ID" value="NZ_BAABIV010000014.1"/>
</dbReference>
<evidence type="ECO:0000256" key="1">
    <source>
        <dbReference type="SAM" id="MobiDB-lite"/>
    </source>
</evidence>